<keyword evidence="3" id="KW-1185">Reference proteome</keyword>
<organism evidence="2 3">
    <name type="scientific">Anatilimnocola aggregata</name>
    <dbReference type="NCBI Taxonomy" id="2528021"/>
    <lineage>
        <taxon>Bacteria</taxon>
        <taxon>Pseudomonadati</taxon>
        <taxon>Planctomycetota</taxon>
        <taxon>Planctomycetia</taxon>
        <taxon>Pirellulales</taxon>
        <taxon>Pirellulaceae</taxon>
        <taxon>Anatilimnocola</taxon>
    </lineage>
</organism>
<dbReference type="KEGG" id="aagg:ETAA8_10270"/>
<dbReference type="AlphaFoldDB" id="A0A517Y6W3"/>
<gene>
    <name evidence="2" type="ORF">ETAA8_10270</name>
</gene>
<protein>
    <submittedName>
        <fullName evidence="2">Uncharacterized protein</fullName>
    </submittedName>
</protein>
<name>A0A517Y6W3_9BACT</name>
<sequence length="35" mass="3955">MYPVVPAEVLIGSWEMMCYVFTAAAALVSWFLAMR</sequence>
<feature type="transmembrane region" description="Helical" evidence="1">
    <location>
        <begin position="12"/>
        <end position="33"/>
    </location>
</feature>
<keyword evidence="1" id="KW-1133">Transmembrane helix</keyword>
<keyword evidence="1" id="KW-0472">Membrane</keyword>
<accession>A0A517Y6W3</accession>
<dbReference type="EMBL" id="CP036274">
    <property type="protein sequence ID" value="QDU25955.1"/>
    <property type="molecule type" value="Genomic_DNA"/>
</dbReference>
<evidence type="ECO:0000313" key="3">
    <source>
        <dbReference type="Proteomes" id="UP000315017"/>
    </source>
</evidence>
<reference evidence="2 3" key="1">
    <citation type="submission" date="2019-02" db="EMBL/GenBank/DDBJ databases">
        <title>Deep-cultivation of Planctomycetes and their phenomic and genomic characterization uncovers novel biology.</title>
        <authorList>
            <person name="Wiegand S."/>
            <person name="Jogler M."/>
            <person name="Boedeker C."/>
            <person name="Pinto D."/>
            <person name="Vollmers J."/>
            <person name="Rivas-Marin E."/>
            <person name="Kohn T."/>
            <person name="Peeters S.H."/>
            <person name="Heuer A."/>
            <person name="Rast P."/>
            <person name="Oberbeckmann S."/>
            <person name="Bunk B."/>
            <person name="Jeske O."/>
            <person name="Meyerdierks A."/>
            <person name="Storesund J.E."/>
            <person name="Kallscheuer N."/>
            <person name="Luecker S."/>
            <person name="Lage O.M."/>
            <person name="Pohl T."/>
            <person name="Merkel B.J."/>
            <person name="Hornburger P."/>
            <person name="Mueller R.-W."/>
            <person name="Bruemmer F."/>
            <person name="Labrenz M."/>
            <person name="Spormann A.M."/>
            <person name="Op den Camp H."/>
            <person name="Overmann J."/>
            <person name="Amann R."/>
            <person name="Jetten M.S.M."/>
            <person name="Mascher T."/>
            <person name="Medema M.H."/>
            <person name="Devos D.P."/>
            <person name="Kaster A.-K."/>
            <person name="Ovreas L."/>
            <person name="Rohde M."/>
            <person name="Galperin M.Y."/>
            <person name="Jogler C."/>
        </authorList>
    </citation>
    <scope>NUCLEOTIDE SEQUENCE [LARGE SCALE GENOMIC DNA]</scope>
    <source>
        <strain evidence="2 3">ETA_A8</strain>
    </source>
</reference>
<dbReference type="Proteomes" id="UP000315017">
    <property type="component" value="Chromosome"/>
</dbReference>
<keyword evidence="1" id="KW-0812">Transmembrane</keyword>
<evidence type="ECO:0000313" key="2">
    <source>
        <dbReference type="EMBL" id="QDU25955.1"/>
    </source>
</evidence>
<evidence type="ECO:0000256" key="1">
    <source>
        <dbReference type="SAM" id="Phobius"/>
    </source>
</evidence>
<proteinExistence type="predicted"/>